<dbReference type="GO" id="GO:0005794">
    <property type="term" value="C:Golgi apparatus"/>
    <property type="evidence" value="ECO:0007669"/>
    <property type="project" value="UniProtKB-SubCell"/>
</dbReference>
<comment type="caution">
    <text evidence="8">The sequence shown here is derived from an EMBL/GenBank/DDBJ whole genome shotgun (WGS) entry which is preliminary data.</text>
</comment>
<keyword evidence="9" id="KW-1185">Reference proteome</keyword>
<dbReference type="InterPro" id="IPR011012">
    <property type="entry name" value="Longin-like_dom_sf"/>
</dbReference>
<protein>
    <recommendedName>
        <fullName evidence="7">Trafficking protein particle complex subunit</fullName>
    </recommendedName>
</protein>
<evidence type="ECO:0000256" key="6">
    <source>
        <dbReference type="ARBA" id="ARBA00038179"/>
    </source>
</evidence>
<evidence type="ECO:0000256" key="2">
    <source>
        <dbReference type="ARBA" id="ARBA00022448"/>
    </source>
</evidence>
<evidence type="ECO:0000256" key="5">
    <source>
        <dbReference type="ARBA" id="ARBA00023034"/>
    </source>
</evidence>
<dbReference type="PANTHER" id="PTHR23249">
    <property type="entry name" value="TRAFFICKING PROTEIN PARTICLE COMPLEX SUBUNIT"/>
    <property type="match status" value="1"/>
</dbReference>
<dbReference type="SMART" id="SM01399">
    <property type="entry name" value="Sybindin"/>
    <property type="match status" value="1"/>
</dbReference>
<dbReference type="PANTHER" id="PTHR23249:SF15">
    <property type="entry name" value="TRAFFICKING PROTEIN PARTICLE COMPLEX SUBUNIT 4"/>
    <property type="match status" value="1"/>
</dbReference>
<evidence type="ECO:0000256" key="4">
    <source>
        <dbReference type="ARBA" id="ARBA00022892"/>
    </source>
</evidence>
<evidence type="ECO:0000313" key="9">
    <source>
        <dbReference type="Proteomes" id="UP000037460"/>
    </source>
</evidence>
<comment type="subcellular location">
    <subcellularLocation>
        <location evidence="7">Endoplasmic reticulum</location>
    </subcellularLocation>
    <subcellularLocation>
        <location evidence="7">Golgi apparatus</location>
        <location evidence="7">cis-Golgi network</location>
    </subcellularLocation>
    <subcellularLocation>
        <location evidence="1">Golgi apparatus</location>
    </subcellularLocation>
</comment>
<keyword evidence="2 7" id="KW-0813">Transport</keyword>
<evidence type="ECO:0000313" key="8">
    <source>
        <dbReference type="EMBL" id="KOO21457.1"/>
    </source>
</evidence>
<comment type="subunit">
    <text evidence="7">Part of the multisubunit transport protein particle (TRAPP) complex.</text>
</comment>
<comment type="similarity">
    <text evidence="6">Belongs to the TRAPP small subunits family. TRAPPC4 subfamily.</text>
</comment>
<name>A0A0M0J582_9EUKA</name>
<accession>A0A0M0J582</accession>
<evidence type="ECO:0000256" key="3">
    <source>
        <dbReference type="ARBA" id="ARBA00022824"/>
    </source>
</evidence>
<dbReference type="Gene3D" id="3.30.450.70">
    <property type="match status" value="1"/>
</dbReference>
<dbReference type="GO" id="GO:0005783">
    <property type="term" value="C:endoplasmic reticulum"/>
    <property type="evidence" value="ECO:0007669"/>
    <property type="project" value="UniProtKB-SubCell"/>
</dbReference>
<dbReference type="GO" id="GO:0006888">
    <property type="term" value="P:endoplasmic reticulum to Golgi vesicle-mediated transport"/>
    <property type="evidence" value="ECO:0007669"/>
    <property type="project" value="UniProtKB-UniRule"/>
</dbReference>
<gene>
    <name evidence="8" type="ORF">Ctob_001538</name>
</gene>
<dbReference type="InterPro" id="IPR007233">
    <property type="entry name" value="TRAPPC"/>
</dbReference>
<dbReference type="EMBL" id="JWZX01003361">
    <property type="protein sequence ID" value="KOO21457.1"/>
    <property type="molecule type" value="Genomic_DNA"/>
</dbReference>
<proteinExistence type="inferred from homology"/>
<evidence type="ECO:0000256" key="1">
    <source>
        <dbReference type="ARBA" id="ARBA00004555"/>
    </source>
</evidence>
<keyword evidence="5 7" id="KW-0333">Golgi apparatus</keyword>
<dbReference type="SUPFAM" id="SSF64356">
    <property type="entry name" value="SNARE-like"/>
    <property type="match status" value="1"/>
</dbReference>
<dbReference type="Proteomes" id="UP000037460">
    <property type="component" value="Unassembled WGS sequence"/>
</dbReference>
<dbReference type="AlphaFoldDB" id="A0A0M0J582"/>
<dbReference type="Pfam" id="PF04099">
    <property type="entry name" value="Sybindin"/>
    <property type="match status" value="1"/>
</dbReference>
<dbReference type="GO" id="GO:0030008">
    <property type="term" value="C:TRAPP complex"/>
    <property type="evidence" value="ECO:0007669"/>
    <property type="project" value="UniProtKB-UniRule"/>
</dbReference>
<sequence>MKQLSPVPGSGKMVELECDSFVLQSFDTATGLKFFLTADPDSRHIDAVLKEVYVLYSDYVLKNPFYELDMPIQCSKFDEKVQKLAADYNRR</sequence>
<dbReference type="OrthoDB" id="246406at2759"/>
<keyword evidence="3 7" id="KW-0256">Endoplasmic reticulum</keyword>
<reference evidence="9" key="1">
    <citation type="journal article" date="2015" name="PLoS Genet.">
        <title>Genome Sequence and Transcriptome Analyses of Chrysochromulina tobin: Metabolic Tools for Enhanced Algal Fitness in the Prominent Order Prymnesiales (Haptophyceae).</title>
        <authorList>
            <person name="Hovde B.T."/>
            <person name="Deodato C.R."/>
            <person name="Hunsperger H.M."/>
            <person name="Ryken S.A."/>
            <person name="Yost W."/>
            <person name="Jha R.K."/>
            <person name="Patterson J."/>
            <person name="Monnat R.J. Jr."/>
            <person name="Barlow S.B."/>
            <person name="Starkenburg S.R."/>
            <person name="Cattolico R.A."/>
        </authorList>
    </citation>
    <scope>NUCLEOTIDE SEQUENCE</scope>
    <source>
        <strain evidence="9">CCMP291</strain>
    </source>
</reference>
<keyword evidence="4 7" id="KW-0931">ER-Golgi transport</keyword>
<organism evidence="8 9">
    <name type="scientific">Chrysochromulina tobinii</name>
    <dbReference type="NCBI Taxonomy" id="1460289"/>
    <lineage>
        <taxon>Eukaryota</taxon>
        <taxon>Haptista</taxon>
        <taxon>Haptophyta</taxon>
        <taxon>Prymnesiophyceae</taxon>
        <taxon>Prymnesiales</taxon>
        <taxon>Chrysochromulinaceae</taxon>
        <taxon>Chrysochromulina</taxon>
    </lineage>
</organism>
<evidence type="ECO:0000256" key="7">
    <source>
        <dbReference type="RuleBase" id="RU366065"/>
    </source>
</evidence>